<gene>
    <name evidence="2" type="ORF">ACFFTL_46625</name>
</gene>
<evidence type="ECO:0000313" key="2">
    <source>
        <dbReference type="EMBL" id="MFB9579533.1"/>
    </source>
</evidence>
<accession>A0ABV5RNR3</accession>
<name>A0ABV5RNR3_9ACTN</name>
<evidence type="ECO:0000256" key="1">
    <source>
        <dbReference type="SAM" id="MobiDB-lite"/>
    </source>
</evidence>
<proteinExistence type="predicted"/>
<organism evidence="2 3">
    <name type="scientific">Streptomyces yanii</name>
    <dbReference type="NCBI Taxonomy" id="78510"/>
    <lineage>
        <taxon>Bacteria</taxon>
        <taxon>Bacillati</taxon>
        <taxon>Actinomycetota</taxon>
        <taxon>Actinomycetes</taxon>
        <taxon>Kitasatosporales</taxon>
        <taxon>Streptomycetaceae</taxon>
        <taxon>Streptomyces</taxon>
    </lineage>
</organism>
<comment type="caution">
    <text evidence="2">The sequence shown here is derived from an EMBL/GenBank/DDBJ whole genome shotgun (WGS) entry which is preliminary data.</text>
</comment>
<feature type="compositionally biased region" description="Basic and acidic residues" evidence="1">
    <location>
        <begin position="113"/>
        <end position="123"/>
    </location>
</feature>
<keyword evidence="2" id="KW-0648">Protein biosynthesis</keyword>
<feature type="region of interest" description="Disordered" evidence="1">
    <location>
        <begin position="247"/>
        <end position="273"/>
    </location>
</feature>
<dbReference type="EMBL" id="JBHMCG010000222">
    <property type="protein sequence ID" value="MFB9579533.1"/>
    <property type="molecule type" value="Genomic_DNA"/>
</dbReference>
<sequence length="273" mass="29782">MTSWPRFADTRLFVTEAARGFRITGAVAPSSRRLAAALAAPVTERAGQPLDVLEVGAGTGPVTRCLLPLLAPGSTLDVVEANPRFAAVLRNVVREYRPGRDEHTARAQMRDCRTTHTKVRDDQPGEAFAPARSEGGVRVRIHEKRIEYLNTGQSYDVIVSGLPFANFVPDTVTSLMDRYIELLRPGGALTYFAYVGTAPARRLVASAGEAARHRAVETVLAGYRQRGRAVGRTVWANVPPARVWRVHPTPSPGGEAGQAHSSLRRSRLGQRTW</sequence>
<protein>
    <submittedName>
        <fullName evidence="2">Translation initiation factor IF-2</fullName>
    </submittedName>
</protein>
<dbReference type="InterPro" id="IPR029063">
    <property type="entry name" value="SAM-dependent_MTases_sf"/>
</dbReference>
<feature type="compositionally biased region" description="Basic residues" evidence="1">
    <location>
        <begin position="262"/>
        <end position="273"/>
    </location>
</feature>
<keyword evidence="3" id="KW-1185">Reference proteome</keyword>
<dbReference type="GO" id="GO:0003743">
    <property type="term" value="F:translation initiation factor activity"/>
    <property type="evidence" value="ECO:0007669"/>
    <property type="project" value="UniProtKB-KW"/>
</dbReference>
<evidence type="ECO:0000313" key="3">
    <source>
        <dbReference type="Proteomes" id="UP001589710"/>
    </source>
</evidence>
<dbReference type="RefSeq" id="WP_345517282.1">
    <property type="nucleotide sequence ID" value="NZ_BAAAXD010000045.1"/>
</dbReference>
<dbReference type="SUPFAM" id="SSF53335">
    <property type="entry name" value="S-adenosyl-L-methionine-dependent methyltransferases"/>
    <property type="match status" value="1"/>
</dbReference>
<keyword evidence="2" id="KW-0396">Initiation factor</keyword>
<feature type="region of interest" description="Disordered" evidence="1">
    <location>
        <begin position="113"/>
        <end position="134"/>
    </location>
</feature>
<reference evidence="2 3" key="1">
    <citation type="submission" date="2024-09" db="EMBL/GenBank/DDBJ databases">
        <authorList>
            <person name="Sun Q."/>
            <person name="Mori K."/>
        </authorList>
    </citation>
    <scope>NUCLEOTIDE SEQUENCE [LARGE SCALE GENOMIC DNA]</scope>
    <source>
        <strain evidence="2 3">JCM 3331</strain>
    </source>
</reference>
<dbReference type="Gene3D" id="3.40.50.150">
    <property type="entry name" value="Vaccinia Virus protein VP39"/>
    <property type="match status" value="1"/>
</dbReference>
<dbReference type="Proteomes" id="UP001589710">
    <property type="component" value="Unassembled WGS sequence"/>
</dbReference>